<organism evidence="3 4">
    <name type="scientific">Paludibacterium paludis</name>
    <dbReference type="NCBI Taxonomy" id="1225769"/>
    <lineage>
        <taxon>Bacteria</taxon>
        <taxon>Pseudomonadati</taxon>
        <taxon>Pseudomonadota</taxon>
        <taxon>Betaproteobacteria</taxon>
        <taxon>Neisseriales</taxon>
        <taxon>Chromobacteriaceae</taxon>
        <taxon>Paludibacterium</taxon>
    </lineage>
</organism>
<accession>A0A918NYA7</accession>
<keyword evidence="1" id="KW-0732">Signal</keyword>
<sequence>MIPSRRFLWPLAAALVLIASRSASPGRFNMQNPDYRGAVRDDVEVAMSELDAVPSRFNVSMPRFVLARHVSAVLDTRPGFLARAALEIIEREKHSHAA</sequence>
<keyword evidence="4" id="KW-1185">Reference proteome</keyword>
<comment type="caution">
    <text evidence="3">The sequence shown here is derived from an EMBL/GenBank/DDBJ whole genome shotgun (WGS) entry which is preliminary data.</text>
</comment>
<name>A0A918NYA7_9NEIS</name>
<reference evidence="3" key="2">
    <citation type="submission" date="2020-09" db="EMBL/GenBank/DDBJ databases">
        <authorList>
            <person name="Sun Q."/>
            <person name="Kim S."/>
        </authorList>
    </citation>
    <scope>NUCLEOTIDE SEQUENCE</scope>
    <source>
        <strain evidence="3">KCTC 32182</strain>
    </source>
</reference>
<evidence type="ECO:0000259" key="2">
    <source>
        <dbReference type="Pfam" id="PF15919"/>
    </source>
</evidence>
<dbReference type="Pfam" id="PF15919">
    <property type="entry name" value="HicB_lk_antitox"/>
    <property type="match status" value="1"/>
</dbReference>
<dbReference type="InterPro" id="IPR031807">
    <property type="entry name" value="HicB-like"/>
</dbReference>
<feature type="domain" description="HicB-like antitoxin of toxin-antitoxin system" evidence="2">
    <location>
        <begin position="29"/>
        <end position="85"/>
    </location>
</feature>
<dbReference type="Proteomes" id="UP000645257">
    <property type="component" value="Unassembled WGS sequence"/>
</dbReference>
<feature type="chain" id="PRO_5037632862" description="HicB-like antitoxin of toxin-antitoxin system domain-containing protein" evidence="1">
    <location>
        <begin position="26"/>
        <end position="98"/>
    </location>
</feature>
<gene>
    <name evidence="3" type="ORF">GCM10011289_04470</name>
</gene>
<dbReference type="RefSeq" id="WP_229804439.1">
    <property type="nucleotide sequence ID" value="NZ_BMYX01000001.1"/>
</dbReference>
<dbReference type="AlphaFoldDB" id="A0A918NYA7"/>
<dbReference type="EMBL" id="BMYX01000001">
    <property type="protein sequence ID" value="GGY05017.1"/>
    <property type="molecule type" value="Genomic_DNA"/>
</dbReference>
<protein>
    <recommendedName>
        <fullName evidence="2">HicB-like antitoxin of toxin-antitoxin system domain-containing protein</fullName>
    </recommendedName>
</protein>
<feature type="signal peptide" evidence="1">
    <location>
        <begin position="1"/>
        <end position="25"/>
    </location>
</feature>
<evidence type="ECO:0000313" key="4">
    <source>
        <dbReference type="Proteomes" id="UP000645257"/>
    </source>
</evidence>
<proteinExistence type="predicted"/>
<reference evidence="3" key="1">
    <citation type="journal article" date="2014" name="Int. J. Syst. Evol. Microbiol.">
        <title>Complete genome sequence of Corynebacterium casei LMG S-19264T (=DSM 44701T), isolated from a smear-ripened cheese.</title>
        <authorList>
            <consortium name="US DOE Joint Genome Institute (JGI-PGF)"/>
            <person name="Walter F."/>
            <person name="Albersmeier A."/>
            <person name="Kalinowski J."/>
            <person name="Ruckert C."/>
        </authorList>
    </citation>
    <scope>NUCLEOTIDE SEQUENCE</scope>
    <source>
        <strain evidence="3">KCTC 32182</strain>
    </source>
</reference>
<evidence type="ECO:0000256" key="1">
    <source>
        <dbReference type="SAM" id="SignalP"/>
    </source>
</evidence>
<evidence type="ECO:0000313" key="3">
    <source>
        <dbReference type="EMBL" id="GGY05017.1"/>
    </source>
</evidence>